<gene>
    <name evidence="1" type="ORF">HMPREF9555_01477</name>
</gene>
<dbReference type="EMBL" id="AECV01000025">
    <property type="protein sequence ID" value="EFW29377.1"/>
    <property type="molecule type" value="Genomic_DNA"/>
</dbReference>
<accession>E7N3A2</accession>
<dbReference type="STRING" id="749551.HMPREF9555_01477"/>
<protein>
    <submittedName>
        <fullName evidence="1">Uncharacterized protein</fullName>
    </submittedName>
</protein>
<evidence type="ECO:0000313" key="2">
    <source>
        <dbReference type="Proteomes" id="UP000004633"/>
    </source>
</evidence>
<evidence type="ECO:0000313" key="1">
    <source>
        <dbReference type="EMBL" id="EFW29377.1"/>
    </source>
</evidence>
<keyword evidence="2" id="KW-1185">Reference proteome</keyword>
<dbReference type="Proteomes" id="UP000004633">
    <property type="component" value="Unassembled WGS sequence"/>
</dbReference>
<dbReference type="HOGENOM" id="CLU_983153_0_0_9"/>
<name>E7N3A2_9FIRM</name>
<proteinExistence type="predicted"/>
<reference evidence="1 2" key="1">
    <citation type="submission" date="2010-08" db="EMBL/GenBank/DDBJ databases">
        <authorList>
            <person name="Weinstock G."/>
            <person name="Sodergren E."/>
            <person name="Clifton S."/>
            <person name="Fulton L."/>
            <person name="Fulton B."/>
            <person name="Courtney L."/>
            <person name="Fronick C."/>
            <person name="Harrison M."/>
            <person name="Strong C."/>
            <person name="Farmer C."/>
            <person name="Delahaunty K."/>
            <person name="Markovic C."/>
            <person name="Hall O."/>
            <person name="Minx P."/>
            <person name="Tomlinson C."/>
            <person name="Mitreva M."/>
            <person name="Hou S."/>
            <person name="Chen J."/>
            <person name="Wollam A."/>
            <person name="Pepin K.H."/>
            <person name="Johnson M."/>
            <person name="Bhonagiri V."/>
            <person name="Zhang X."/>
            <person name="Suruliraj S."/>
            <person name="Warren W."/>
            <person name="Chinwalla A."/>
            <person name="Mardis E.R."/>
            <person name="Wilson R.K."/>
        </authorList>
    </citation>
    <scope>NUCLEOTIDE SEQUENCE [LARGE SCALE GENOMIC DNA]</scope>
    <source>
        <strain evidence="1 2">F0399</strain>
    </source>
</reference>
<dbReference type="AlphaFoldDB" id="E7N3A2"/>
<organism evidence="1 2">
    <name type="scientific">Selenomonas artemidis F0399</name>
    <dbReference type="NCBI Taxonomy" id="749551"/>
    <lineage>
        <taxon>Bacteria</taxon>
        <taxon>Bacillati</taxon>
        <taxon>Bacillota</taxon>
        <taxon>Negativicutes</taxon>
        <taxon>Selenomonadales</taxon>
        <taxon>Selenomonadaceae</taxon>
        <taxon>Selenomonas</taxon>
    </lineage>
</organism>
<dbReference type="NCBIfam" id="TIGR04372">
    <property type="entry name" value="glycosyl_04372"/>
    <property type="match status" value="1"/>
</dbReference>
<sequence length="283" mass="33008">MVMNSEFIRRKAYQDICLTFTPEEQKRGREELLKMGIQGEYVCFFSRTFAYLEKVFKIDCSETLDCFRNSNIENFTLMCEQMQKKGIQSIRMGKFVDAPFSAPGAIDYASKYSSPFMDLYLSANAKCFVSDCSAIQLFASLFHKPLVLTNTPIFTMKGDAVPYFDATRDILLPKKFLDTRRKRYLTLREILEIEKQEDHHVKVYQYYKSHGIISEENSPEEIAAATNELLERMNDTVEYTSEDIAMQGRVLELLEWAAQGRDCFVYDVPIARDFLRNNPWYLE</sequence>
<dbReference type="InterPro" id="IPR030808">
    <property type="entry name" value="Glycosyl_04372"/>
</dbReference>
<comment type="caution">
    <text evidence="1">The sequence shown here is derived from an EMBL/GenBank/DDBJ whole genome shotgun (WGS) entry which is preliminary data.</text>
</comment>